<protein>
    <submittedName>
        <fullName evidence="2">Membrane protein</fullName>
    </submittedName>
</protein>
<evidence type="ECO:0000259" key="1">
    <source>
        <dbReference type="Pfam" id="PF12706"/>
    </source>
</evidence>
<comment type="caution">
    <text evidence="2">The sequence shown here is derived from an EMBL/GenBank/DDBJ whole genome shotgun (WGS) entry which is preliminary data.</text>
</comment>
<accession>A0A916TX49</accession>
<dbReference type="SUPFAM" id="SSF56281">
    <property type="entry name" value="Metallo-hydrolase/oxidoreductase"/>
    <property type="match status" value="1"/>
</dbReference>
<dbReference type="GO" id="GO:0005737">
    <property type="term" value="C:cytoplasm"/>
    <property type="evidence" value="ECO:0007669"/>
    <property type="project" value="TreeGrafter"/>
</dbReference>
<dbReference type="PANTHER" id="PTHR15032:SF4">
    <property type="entry name" value="N-ACYL-PHOSPHATIDYLETHANOLAMINE-HYDROLYZING PHOSPHOLIPASE D"/>
    <property type="match status" value="1"/>
</dbReference>
<sequence length="357" mass="39162">MENSNPSGQRAAPVPPYYRGAVSDHFDGERFFNPEQPWSKTFVQAMRALVLAPREPWPGAFPSPFRDRPPARVDGGRLRVALVGHATLLLQTRGLNILTDPVWSERASPFPFAGPRRVNPPGIALDELPPIDVVLVTHNHYDHLDLPTLAEIARRHRPRIVTPLGNDTIMARGAALEAEAYDWGDRVALSDDVAVTLMPAVHWSARGVRDRRMALWAAFVIETPDGAIYHIGDTGFGDGRHFADVGRRFGPIRHANLPIGAYEPRWFMRDQHVEPAEAVKIFQACGAASAAGHHWGTFRLTAEGIERPPQALARALPAAGIAPERFRALRPGEVMEVPALENGTASLEDGSPGHARP</sequence>
<reference evidence="2" key="1">
    <citation type="journal article" date="2014" name="Int. J. Syst. Evol. Microbiol.">
        <title>Complete genome sequence of Corynebacterium casei LMG S-19264T (=DSM 44701T), isolated from a smear-ripened cheese.</title>
        <authorList>
            <consortium name="US DOE Joint Genome Institute (JGI-PGF)"/>
            <person name="Walter F."/>
            <person name="Albersmeier A."/>
            <person name="Kalinowski J."/>
            <person name="Ruckert C."/>
        </authorList>
    </citation>
    <scope>NUCLEOTIDE SEQUENCE</scope>
    <source>
        <strain evidence="2">CGMCC 1.12919</strain>
    </source>
</reference>
<organism evidence="2 3">
    <name type="scientific">Chelatococcus reniformis</name>
    <dbReference type="NCBI Taxonomy" id="1494448"/>
    <lineage>
        <taxon>Bacteria</taxon>
        <taxon>Pseudomonadati</taxon>
        <taxon>Pseudomonadota</taxon>
        <taxon>Alphaproteobacteria</taxon>
        <taxon>Hyphomicrobiales</taxon>
        <taxon>Chelatococcaceae</taxon>
        <taxon>Chelatococcus</taxon>
    </lineage>
</organism>
<dbReference type="PANTHER" id="PTHR15032">
    <property type="entry name" value="N-ACYL-PHOSPHATIDYLETHANOLAMINE-HYDROLYZING PHOSPHOLIPASE D"/>
    <property type="match status" value="1"/>
</dbReference>
<dbReference type="RefSeq" id="WP_244641713.1">
    <property type="nucleotide sequence ID" value="NZ_BMGG01000001.1"/>
</dbReference>
<dbReference type="Proteomes" id="UP000637002">
    <property type="component" value="Unassembled WGS sequence"/>
</dbReference>
<dbReference type="EMBL" id="BMGG01000001">
    <property type="protein sequence ID" value="GGC49689.1"/>
    <property type="molecule type" value="Genomic_DNA"/>
</dbReference>
<dbReference type="InterPro" id="IPR001279">
    <property type="entry name" value="Metallo-B-lactamas"/>
</dbReference>
<dbReference type="Pfam" id="PF12706">
    <property type="entry name" value="Lactamase_B_2"/>
    <property type="match status" value="1"/>
</dbReference>
<gene>
    <name evidence="2" type="ORF">GCM10010994_06090</name>
</gene>
<evidence type="ECO:0000313" key="3">
    <source>
        <dbReference type="Proteomes" id="UP000637002"/>
    </source>
</evidence>
<dbReference type="Gene3D" id="3.60.15.10">
    <property type="entry name" value="Ribonuclease Z/Hydroxyacylglutathione hydrolase-like"/>
    <property type="match status" value="1"/>
</dbReference>
<feature type="domain" description="Metallo-beta-lactamase" evidence="1">
    <location>
        <begin position="96"/>
        <end position="295"/>
    </location>
</feature>
<evidence type="ECO:0000313" key="2">
    <source>
        <dbReference type="EMBL" id="GGC49689.1"/>
    </source>
</evidence>
<proteinExistence type="predicted"/>
<dbReference type="InterPro" id="IPR036866">
    <property type="entry name" value="RibonucZ/Hydroxyglut_hydro"/>
</dbReference>
<name>A0A916TX49_9HYPH</name>
<keyword evidence="3" id="KW-1185">Reference proteome</keyword>
<reference evidence="2" key="2">
    <citation type="submission" date="2020-09" db="EMBL/GenBank/DDBJ databases">
        <authorList>
            <person name="Sun Q."/>
            <person name="Zhou Y."/>
        </authorList>
    </citation>
    <scope>NUCLEOTIDE SEQUENCE</scope>
    <source>
        <strain evidence="2">CGMCC 1.12919</strain>
    </source>
</reference>
<dbReference type="AlphaFoldDB" id="A0A916TX49"/>